<sequence length="126" mass="14162">VPVIVVGCKLDLQDENQQVFDVLFLAQKAALYPMAALFDKESQTLKLRCARALKRILILCDRDRDGALSDVELNDFQVKCFNAPLQPHEILAVKMLVQKKSSEGVNERGLTLTGFLFLHAVFIECI</sequence>
<evidence type="ECO:0000256" key="1">
    <source>
        <dbReference type="ARBA" id="ARBA00004200"/>
    </source>
</evidence>
<keyword evidence="3" id="KW-0812">Transmembrane</keyword>
<evidence type="ECO:0000313" key="15">
    <source>
        <dbReference type="EMBL" id="MCH88733.1"/>
    </source>
</evidence>
<dbReference type="Proteomes" id="UP000265520">
    <property type="component" value="Unassembled WGS sequence"/>
</dbReference>
<dbReference type="InterPro" id="IPR011992">
    <property type="entry name" value="EF-hand-dom_pair"/>
</dbReference>
<keyword evidence="5" id="KW-0677">Repeat</keyword>
<evidence type="ECO:0000256" key="8">
    <source>
        <dbReference type="ARBA" id="ARBA00022801"/>
    </source>
</evidence>
<dbReference type="Pfam" id="PF08356">
    <property type="entry name" value="EF_assoc_2"/>
    <property type="match status" value="1"/>
</dbReference>
<name>A0A392MNE9_9FABA</name>
<organism evidence="15 16">
    <name type="scientific">Trifolium medium</name>
    <dbReference type="NCBI Taxonomy" id="97028"/>
    <lineage>
        <taxon>Eukaryota</taxon>
        <taxon>Viridiplantae</taxon>
        <taxon>Streptophyta</taxon>
        <taxon>Embryophyta</taxon>
        <taxon>Tracheophyta</taxon>
        <taxon>Spermatophyta</taxon>
        <taxon>Magnoliopsida</taxon>
        <taxon>eudicotyledons</taxon>
        <taxon>Gunneridae</taxon>
        <taxon>Pentapetalae</taxon>
        <taxon>rosids</taxon>
        <taxon>fabids</taxon>
        <taxon>Fabales</taxon>
        <taxon>Fabaceae</taxon>
        <taxon>Papilionoideae</taxon>
        <taxon>50 kb inversion clade</taxon>
        <taxon>NPAAA clade</taxon>
        <taxon>Hologalegina</taxon>
        <taxon>IRL clade</taxon>
        <taxon>Trifolieae</taxon>
        <taxon>Trifolium</taxon>
    </lineage>
</organism>
<keyword evidence="12" id="KW-0342">GTP-binding</keyword>
<evidence type="ECO:0000256" key="3">
    <source>
        <dbReference type="ARBA" id="ARBA00022692"/>
    </source>
</evidence>
<evidence type="ECO:0000256" key="12">
    <source>
        <dbReference type="ARBA" id="ARBA00023134"/>
    </source>
</evidence>
<dbReference type="InterPro" id="IPR052266">
    <property type="entry name" value="Miro-EF-hand_domain"/>
</dbReference>
<dbReference type="GO" id="GO:0005741">
    <property type="term" value="C:mitochondrial outer membrane"/>
    <property type="evidence" value="ECO:0007669"/>
    <property type="project" value="UniProtKB-SubCell"/>
</dbReference>
<proteinExistence type="inferred from homology"/>
<keyword evidence="4" id="KW-0479">Metal-binding</keyword>
<keyword evidence="11" id="KW-0496">Mitochondrion</keyword>
<comment type="caution">
    <text evidence="15">The sequence shown here is derived from an EMBL/GenBank/DDBJ whole genome shotgun (WGS) entry which is preliminary data.</text>
</comment>
<keyword evidence="9" id="KW-0106">Calcium</keyword>
<keyword evidence="16" id="KW-1185">Reference proteome</keyword>
<keyword evidence="13" id="KW-0472">Membrane</keyword>
<feature type="domain" description="EF hand associated type-2" evidence="14">
    <location>
        <begin position="84"/>
        <end position="124"/>
    </location>
</feature>
<dbReference type="EMBL" id="LXQA010014736">
    <property type="protein sequence ID" value="MCH88733.1"/>
    <property type="molecule type" value="Genomic_DNA"/>
</dbReference>
<dbReference type="PROSITE" id="PS00018">
    <property type="entry name" value="EF_HAND_1"/>
    <property type="match status" value="1"/>
</dbReference>
<evidence type="ECO:0000256" key="7">
    <source>
        <dbReference type="ARBA" id="ARBA00022787"/>
    </source>
</evidence>
<dbReference type="GO" id="GO:0005525">
    <property type="term" value="F:GTP binding"/>
    <property type="evidence" value="ECO:0007669"/>
    <property type="project" value="UniProtKB-KW"/>
</dbReference>
<keyword evidence="6" id="KW-0547">Nucleotide-binding</keyword>
<feature type="non-terminal residue" evidence="15">
    <location>
        <position position="1"/>
    </location>
</feature>
<dbReference type="Gene3D" id="1.10.238.10">
    <property type="entry name" value="EF-hand"/>
    <property type="match status" value="1"/>
</dbReference>
<dbReference type="PANTHER" id="PTHR46819:SF1">
    <property type="entry name" value="EF-HAND CALCIUM-BINDING DOMAIN-CONTAINING PROTEIN 7"/>
    <property type="match status" value="1"/>
</dbReference>
<evidence type="ECO:0000256" key="11">
    <source>
        <dbReference type="ARBA" id="ARBA00023128"/>
    </source>
</evidence>
<keyword evidence="7" id="KW-1000">Mitochondrion outer membrane</keyword>
<evidence type="ECO:0000256" key="13">
    <source>
        <dbReference type="ARBA" id="ARBA00023136"/>
    </source>
</evidence>
<accession>A0A392MNE9</accession>
<evidence type="ECO:0000256" key="10">
    <source>
        <dbReference type="ARBA" id="ARBA00022989"/>
    </source>
</evidence>
<dbReference type="SUPFAM" id="SSF47473">
    <property type="entry name" value="EF-hand"/>
    <property type="match status" value="1"/>
</dbReference>
<evidence type="ECO:0000259" key="14">
    <source>
        <dbReference type="Pfam" id="PF08356"/>
    </source>
</evidence>
<reference evidence="15 16" key="1">
    <citation type="journal article" date="2018" name="Front. Plant Sci.">
        <title>Red Clover (Trifolium pratense) and Zigzag Clover (T. medium) - A Picture of Genomic Similarities and Differences.</title>
        <authorList>
            <person name="Dluhosova J."/>
            <person name="Istvanek J."/>
            <person name="Nedelnik J."/>
            <person name="Repkova J."/>
        </authorList>
    </citation>
    <scope>NUCLEOTIDE SEQUENCE [LARGE SCALE GENOMIC DNA]</scope>
    <source>
        <strain evidence="16">cv. 10/8</strain>
        <tissue evidence="15">Leaf</tissue>
    </source>
</reference>
<dbReference type="GO" id="GO:0016787">
    <property type="term" value="F:hydrolase activity"/>
    <property type="evidence" value="ECO:0007669"/>
    <property type="project" value="UniProtKB-KW"/>
</dbReference>
<comment type="subcellular location">
    <subcellularLocation>
        <location evidence="1">Mitochondrion outer membrane</location>
        <topology evidence="1">Single-pass type IV membrane protein</topology>
    </subcellularLocation>
</comment>
<dbReference type="GO" id="GO:0046872">
    <property type="term" value="F:metal ion binding"/>
    <property type="evidence" value="ECO:0007669"/>
    <property type="project" value="UniProtKB-KW"/>
</dbReference>
<evidence type="ECO:0000256" key="9">
    <source>
        <dbReference type="ARBA" id="ARBA00022837"/>
    </source>
</evidence>
<comment type="similarity">
    <text evidence="2">Belongs to the mitochondrial Rho GTPase family.</text>
</comment>
<evidence type="ECO:0000256" key="6">
    <source>
        <dbReference type="ARBA" id="ARBA00022741"/>
    </source>
</evidence>
<dbReference type="InterPro" id="IPR018247">
    <property type="entry name" value="EF_Hand_1_Ca_BS"/>
</dbReference>
<dbReference type="FunFam" id="1.10.238.10:FF:000011">
    <property type="entry name" value="Mitochondrial Rho GTPase"/>
    <property type="match status" value="1"/>
</dbReference>
<protein>
    <submittedName>
        <fullName evidence="15">Mitochondrial-like Rho GTPase 1-like</fullName>
    </submittedName>
</protein>
<evidence type="ECO:0000256" key="4">
    <source>
        <dbReference type="ARBA" id="ARBA00022723"/>
    </source>
</evidence>
<dbReference type="AlphaFoldDB" id="A0A392MNE9"/>
<keyword evidence="8" id="KW-0378">Hydrolase</keyword>
<evidence type="ECO:0000313" key="16">
    <source>
        <dbReference type="Proteomes" id="UP000265520"/>
    </source>
</evidence>
<evidence type="ECO:0000256" key="5">
    <source>
        <dbReference type="ARBA" id="ARBA00022737"/>
    </source>
</evidence>
<keyword evidence="10" id="KW-1133">Transmembrane helix</keyword>
<dbReference type="InterPro" id="IPR013567">
    <property type="entry name" value="EF_hand_assoc_2"/>
</dbReference>
<dbReference type="PANTHER" id="PTHR46819">
    <property type="entry name" value="EF-HAND CALCIUM-BINDING DOMAIN-CONTAINING PROTEIN 7"/>
    <property type="match status" value="1"/>
</dbReference>
<evidence type="ECO:0000256" key="2">
    <source>
        <dbReference type="ARBA" id="ARBA00007981"/>
    </source>
</evidence>
<gene>
    <name evidence="15" type="ORF">A2U01_0009624</name>
</gene>